<dbReference type="Pfam" id="PF03009">
    <property type="entry name" value="GDPD"/>
    <property type="match status" value="1"/>
</dbReference>
<proteinExistence type="predicted"/>
<dbReference type="AlphaFoldDB" id="A0A6J6MXL1"/>
<dbReference type="PANTHER" id="PTHR43805">
    <property type="entry name" value="GLYCEROPHOSPHORYL DIESTER PHOSPHODIESTERASE"/>
    <property type="match status" value="1"/>
</dbReference>
<dbReference type="Gene3D" id="3.20.20.190">
    <property type="entry name" value="Phosphatidylinositol (PI) phosphodiesterase"/>
    <property type="match status" value="1"/>
</dbReference>
<feature type="domain" description="GP-PDE" evidence="1">
    <location>
        <begin position="11"/>
        <end position="252"/>
    </location>
</feature>
<reference evidence="2" key="1">
    <citation type="submission" date="2020-05" db="EMBL/GenBank/DDBJ databases">
        <authorList>
            <person name="Chiriac C."/>
            <person name="Salcher M."/>
            <person name="Ghai R."/>
            <person name="Kavagutti S V."/>
        </authorList>
    </citation>
    <scope>NUCLEOTIDE SEQUENCE</scope>
</reference>
<dbReference type="PROSITE" id="PS51704">
    <property type="entry name" value="GP_PDE"/>
    <property type="match status" value="1"/>
</dbReference>
<dbReference type="PANTHER" id="PTHR43805:SF1">
    <property type="entry name" value="GP-PDE DOMAIN-CONTAINING PROTEIN"/>
    <property type="match status" value="1"/>
</dbReference>
<organism evidence="2">
    <name type="scientific">freshwater metagenome</name>
    <dbReference type="NCBI Taxonomy" id="449393"/>
    <lineage>
        <taxon>unclassified sequences</taxon>
        <taxon>metagenomes</taxon>
        <taxon>ecological metagenomes</taxon>
    </lineage>
</organism>
<accession>A0A6J6MXL1</accession>
<protein>
    <submittedName>
        <fullName evidence="2">Unannotated protein</fullName>
    </submittedName>
</protein>
<dbReference type="SUPFAM" id="SSF51695">
    <property type="entry name" value="PLC-like phosphodiesterases"/>
    <property type="match status" value="1"/>
</dbReference>
<dbReference type="InterPro" id="IPR030395">
    <property type="entry name" value="GP_PDE_dom"/>
</dbReference>
<dbReference type="GO" id="GO:0008081">
    <property type="term" value="F:phosphoric diester hydrolase activity"/>
    <property type="evidence" value="ECO:0007669"/>
    <property type="project" value="InterPro"/>
</dbReference>
<sequence>MAKHYLSPVSFRFLAHRGLTVGENSQPIDENTALAFTRALQVGATYLEVDVRASRDGVVVVCHDDDLARIAGRPEKVAELDWAALQAIPLRNGGKLMSLEQLLSQFGDARVNIDIKSLDAAEGTAQAVRGHNAQDRVLISSFSEKRRAATVALLPGIATSGSASSLLKTWLAHKLGSRTLLGRTLKGLDALQIPTSRGPLRFDSEKFIAAVKSFGVEIHYWTINDPEIAKQLRARGANGVVSDRIDLMIAALAE</sequence>
<evidence type="ECO:0000313" key="2">
    <source>
        <dbReference type="EMBL" id="CAB4678677.1"/>
    </source>
</evidence>
<dbReference type="EMBL" id="CAEZXK010000002">
    <property type="protein sequence ID" value="CAB4678677.1"/>
    <property type="molecule type" value="Genomic_DNA"/>
</dbReference>
<evidence type="ECO:0000259" key="1">
    <source>
        <dbReference type="PROSITE" id="PS51704"/>
    </source>
</evidence>
<gene>
    <name evidence="2" type="ORF">UFOPK2370_00095</name>
</gene>
<dbReference type="GO" id="GO:0006629">
    <property type="term" value="P:lipid metabolic process"/>
    <property type="evidence" value="ECO:0007669"/>
    <property type="project" value="InterPro"/>
</dbReference>
<dbReference type="PROSITE" id="PS50007">
    <property type="entry name" value="PIPLC_X_DOMAIN"/>
    <property type="match status" value="1"/>
</dbReference>
<dbReference type="InterPro" id="IPR017946">
    <property type="entry name" value="PLC-like_Pdiesterase_TIM-brl"/>
</dbReference>
<name>A0A6J6MXL1_9ZZZZ</name>